<dbReference type="InterPro" id="IPR024344">
    <property type="entry name" value="MDMPI_metal-binding"/>
</dbReference>
<name>A0A9W6KKA7_9ACTN</name>
<protein>
    <recommendedName>
        <fullName evidence="1">Mycothiol-dependent maleylpyruvate isomerase metal-binding domain-containing protein</fullName>
    </recommendedName>
</protein>
<dbReference type="GO" id="GO:0046872">
    <property type="term" value="F:metal ion binding"/>
    <property type="evidence" value="ECO:0007669"/>
    <property type="project" value="InterPro"/>
</dbReference>
<dbReference type="SUPFAM" id="SSF109854">
    <property type="entry name" value="DinB/YfiT-like putative metalloenzymes"/>
    <property type="match status" value="1"/>
</dbReference>
<organism evidence="2 3">
    <name type="scientific">Dactylosporangium matsuzakiense</name>
    <dbReference type="NCBI Taxonomy" id="53360"/>
    <lineage>
        <taxon>Bacteria</taxon>
        <taxon>Bacillati</taxon>
        <taxon>Actinomycetota</taxon>
        <taxon>Actinomycetes</taxon>
        <taxon>Micromonosporales</taxon>
        <taxon>Micromonosporaceae</taxon>
        <taxon>Dactylosporangium</taxon>
    </lineage>
</organism>
<keyword evidence="3" id="KW-1185">Reference proteome</keyword>
<evidence type="ECO:0000259" key="1">
    <source>
        <dbReference type="Pfam" id="PF11716"/>
    </source>
</evidence>
<evidence type="ECO:0000313" key="3">
    <source>
        <dbReference type="Proteomes" id="UP001143480"/>
    </source>
</evidence>
<dbReference type="Proteomes" id="UP001143480">
    <property type="component" value="Unassembled WGS sequence"/>
</dbReference>
<dbReference type="Gene3D" id="1.20.120.450">
    <property type="entry name" value="dinb family like domain"/>
    <property type="match status" value="1"/>
</dbReference>
<dbReference type="InterPro" id="IPR034660">
    <property type="entry name" value="DinB/YfiT-like"/>
</dbReference>
<accession>A0A9W6KKA7</accession>
<dbReference type="EMBL" id="BSFP01000025">
    <property type="protein sequence ID" value="GLL02733.1"/>
    <property type="molecule type" value="Genomic_DNA"/>
</dbReference>
<comment type="caution">
    <text evidence="2">The sequence shown here is derived from an EMBL/GenBank/DDBJ whole genome shotgun (WGS) entry which is preliminary data.</text>
</comment>
<feature type="domain" description="Mycothiol-dependent maleylpyruvate isomerase metal-binding" evidence="1">
    <location>
        <begin position="13"/>
        <end position="146"/>
    </location>
</feature>
<proteinExistence type="predicted"/>
<reference evidence="2" key="1">
    <citation type="journal article" date="2014" name="Int. J. Syst. Evol. Microbiol.">
        <title>Complete genome sequence of Corynebacterium casei LMG S-19264T (=DSM 44701T), isolated from a smear-ripened cheese.</title>
        <authorList>
            <consortium name="US DOE Joint Genome Institute (JGI-PGF)"/>
            <person name="Walter F."/>
            <person name="Albersmeier A."/>
            <person name="Kalinowski J."/>
            <person name="Ruckert C."/>
        </authorList>
    </citation>
    <scope>NUCLEOTIDE SEQUENCE</scope>
    <source>
        <strain evidence="2">VKM Ac-1321</strain>
    </source>
</reference>
<gene>
    <name evidence="2" type="ORF">GCM10017581_044750</name>
</gene>
<dbReference type="Pfam" id="PF11716">
    <property type="entry name" value="MDMPI_N"/>
    <property type="match status" value="1"/>
</dbReference>
<sequence>MTMNGADVLRSVALVRAAFADVPDDGWDRPAGTLSWTCWETMEHTADDLFAYAGQIAAPDSPQDAYLPFAWRPMREGGPSNTVFVEHSGGTLGLLRCLEACGAMLAGVVDAAPASRRGWHPDGTSDPEGFAAMGVVEVLVHAWDVADTVERPWNPPADLVTAVLDRLFVGLPAHEDPWRLLLWATGRAELPGHATRTGWRWDGRPLAER</sequence>
<reference evidence="2" key="2">
    <citation type="submission" date="2023-01" db="EMBL/GenBank/DDBJ databases">
        <authorList>
            <person name="Sun Q."/>
            <person name="Evtushenko L."/>
        </authorList>
    </citation>
    <scope>NUCLEOTIDE SEQUENCE</scope>
    <source>
        <strain evidence="2">VKM Ac-1321</strain>
    </source>
</reference>
<evidence type="ECO:0000313" key="2">
    <source>
        <dbReference type="EMBL" id="GLL02733.1"/>
    </source>
</evidence>
<dbReference type="AlphaFoldDB" id="A0A9W6KKA7"/>